<accession>A0A9P6L836</accession>
<dbReference type="EMBL" id="WIUZ02000006">
    <property type="protein sequence ID" value="KAF9786295.1"/>
    <property type="molecule type" value="Genomic_DNA"/>
</dbReference>
<reference evidence="1" key="1">
    <citation type="journal article" date="2020" name="Nat. Commun.">
        <title>Large-scale genome sequencing of mycorrhizal fungi provides insights into the early evolution of symbiotic traits.</title>
        <authorList>
            <person name="Miyauchi S."/>
            <person name="Kiss E."/>
            <person name="Kuo A."/>
            <person name="Drula E."/>
            <person name="Kohler A."/>
            <person name="Sanchez-Garcia M."/>
            <person name="Morin E."/>
            <person name="Andreopoulos B."/>
            <person name="Barry K.W."/>
            <person name="Bonito G."/>
            <person name="Buee M."/>
            <person name="Carver A."/>
            <person name="Chen C."/>
            <person name="Cichocki N."/>
            <person name="Clum A."/>
            <person name="Culley D."/>
            <person name="Crous P.W."/>
            <person name="Fauchery L."/>
            <person name="Girlanda M."/>
            <person name="Hayes R.D."/>
            <person name="Keri Z."/>
            <person name="LaButti K."/>
            <person name="Lipzen A."/>
            <person name="Lombard V."/>
            <person name="Magnuson J."/>
            <person name="Maillard F."/>
            <person name="Murat C."/>
            <person name="Nolan M."/>
            <person name="Ohm R.A."/>
            <person name="Pangilinan J."/>
            <person name="Pereira M.F."/>
            <person name="Perotto S."/>
            <person name="Peter M."/>
            <person name="Pfister S."/>
            <person name="Riley R."/>
            <person name="Sitrit Y."/>
            <person name="Stielow J.B."/>
            <person name="Szollosi G."/>
            <person name="Zifcakova L."/>
            <person name="Stursova M."/>
            <person name="Spatafora J.W."/>
            <person name="Tedersoo L."/>
            <person name="Vaario L.M."/>
            <person name="Yamada A."/>
            <person name="Yan M."/>
            <person name="Wang P."/>
            <person name="Xu J."/>
            <person name="Bruns T."/>
            <person name="Baldrian P."/>
            <person name="Vilgalys R."/>
            <person name="Dunand C."/>
            <person name="Henrissat B."/>
            <person name="Grigoriev I.V."/>
            <person name="Hibbett D."/>
            <person name="Nagy L.G."/>
            <person name="Martin F.M."/>
        </authorList>
    </citation>
    <scope>NUCLEOTIDE SEQUENCE</scope>
    <source>
        <strain evidence="1">UH-Tt-Lm1</strain>
    </source>
</reference>
<reference evidence="1" key="2">
    <citation type="submission" date="2020-11" db="EMBL/GenBank/DDBJ databases">
        <authorList>
            <consortium name="DOE Joint Genome Institute"/>
            <person name="Kuo A."/>
            <person name="Miyauchi S."/>
            <person name="Kiss E."/>
            <person name="Drula E."/>
            <person name="Kohler A."/>
            <person name="Sanchez-Garcia M."/>
            <person name="Andreopoulos B."/>
            <person name="Barry K.W."/>
            <person name="Bonito G."/>
            <person name="Buee M."/>
            <person name="Carver A."/>
            <person name="Chen C."/>
            <person name="Cichocki N."/>
            <person name="Clum A."/>
            <person name="Culley D."/>
            <person name="Crous P.W."/>
            <person name="Fauchery L."/>
            <person name="Girlanda M."/>
            <person name="Hayes R."/>
            <person name="Keri Z."/>
            <person name="Labutti K."/>
            <person name="Lipzen A."/>
            <person name="Lombard V."/>
            <person name="Magnuson J."/>
            <person name="Maillard F."/>
            <person name="Morin E."/>
            <person name="Murat C."/>
            <person name="Nolan M."/>
            <person name="Ohm R."/>
            <person name="Pangilinan J."/>
            <person name="Pereira M."/>
            <person name="Perotto S."/>
            <person name="Peter M."/>
            <person name="Riley R."/>
            <person name="Sitrit Y."/>
            <person name="Stielow B."/>
            <person name="Szollosi G."/>
            <person name="Zifcakova L."/>
            <person name="Stursova M."/>
            <person name="Spatafora J.W."/>
            <person name="Tedersoo L."/>
            <person name="Vaario L.-M."/>
            <person name="Yamada A."/>
            <person name="Yan M."/>
            <person name="Wang P."/>
            <person name="Xu J."/>
            <person name="Bruns T."/>
            <person name="Baldrian P."/>
            <person name="Vilgalys R."/>
            <person name="Henrissat B."/>
            <person name="Grigoriev I.V."/>
            <person name="Hibbett D."/>
            <person name="Nagy L.G."/>
            <person name="Martin F.M."/>
        </authorList>
    </citation>
    <scope>NUCLEOTIDE SEQUENCE</scope>
    <source>
        <strain evidence="1">UH-Tt-Lm1</strain>
    </source>
</reference>
<organism evidence="1 2">
    <name type="scientific">Thelephora terrestris</name>
    <dbReference type="NCBI Taxonomy" id="56493"/>
    <lineage>
        <taxon>Eukaryota</taxon>
        <taxon>Fungi</taxon>
        <taxon>Dikarya</taxon>
        <taxon>Basidiomycota</taxon>
        <taxon>Agaricomycotina</taxon>
        <taxon>Agaricomycetes</taxon>
        <taxon>Thelephorales</taxon>
        <taxon>Thelephoraceae</taxon>
        <taxon>Thelephora</taxon>
    </lineage>
</organism>
<sequence length="468" mass="52515">MPPTASTNRNKLVQRDPPVSEANIESIRALEEQIREHETAIIKLKRARNSLLNVSKLPPEILGDIFCLNATIKDEFELRETRSHNFLLACHYWYEVALRTPDVWSYWGDDVEEWAKRHLQHTTAPLDLVLSSGELERCTLDDSLRNALQDRAMQDTIRWIHLGAENSVILNAVLSSLAGCDGIRPSSVESVIISSGNVEGAAVVSDFLASHRFPKLRRLELSGCTISSWDLLTSTTSVLQTLLLDSESPTPTITSSPTPTITSSQILSILRSNPSLREITLRGYAIPDDGGGNSPRVPLIHLRKLYLEGRPRGVFTFLRQLDYPRNMEHLDLYLMNLTAEDISRIVGPYIRDDLQRRRSSQNGLGVNLYSCDDIKIGDPCRSDFSAPGLEWMNMSSTISICDLENENLMDLITYVPREVITHLGVGSNPILTAFMSAQLPSLRVIHFRSTPLHLIFSQSNLGQEEMFP</sequence>
<gene>
    <name evidence="1" type="ORF">BJ322DRAFT_780163</name>
</gene>
<proteinExistence type="predicted"/>
<name>A0A9P6L836_9AGAM</name>
<dbReference type="OrthoDB" id="3172239at2759"/>
<evidence type="ECO:0000313" key="2">
    <source>
        <dbReference type="Proteomes" id="UP000736335"/>
    </source>
</evidence>
<dbReference type="AlphaFoldDB" id="A0A9P6L836"/>
<comment type="caution">
    <text evidence="1">The sequence shown here is derived from an EMBL/GenBank/DDBJ whole genome shotgun (WGS) entry which is preliminary data.</text>
</comment>
<dbReference type="SUPFAM" id="SSF52047">
    <property type="entry name" value="RNI-like"/>
    <property type="match status" value="1"/>
</dbReference>
<dbReference type="InterPro" id="IPR032675">
    <property type="entry name" value="LRR_dom_sf"/>
</dbReference>
<evidence type="ECO:0000313" key="1">
    <source>
        <dbReference type="EMBL" id="KAF9786295.1"/>
    </source>
</evidence>
<evidence type="ECO:0008006" key="3">
    <source>
        <dbReference type="Google" id="ProtNLM"/>
    </source>
</evidence>
<keyword evidence="2" id="KW-1185">Reference proteome</keyword>
<dbReference type="Proteomes" id="UP000736335">
    <property type="component" value="Unassembled WGS sequence"/>
</dbReference>
<dbReference type="Gene3D" id="3.80.10.10">
    <property type="entry name" value="Ribonuclease Inhibitor"/>
    <property type="match status" value="1"/>
</dbReference>
<protein>
    <recommendedName>
        <fullName evidence="3">F-box domain-containing protein</fullName>
    </recommendedName>
</protein>